<protein>
    <recommendedName>
        <fullName evidence="1">DJ-1/PfpI domain-containing protein</fullName>
    </recommendedName>
</protein>
<gene>
    <name evidence="2" type="ORF">S01H1_76695</name>
</gene>
<dbReference type="SUPFAM" id="SSF52317">
    <property type="entry name" value="Class I glutamine amidotransferase-like"/>
    <property type="match status" value="1"/>
</dbReference>
<evidence type="ECO:0000259" key="1">
    <source>
        <dbReference type="Pfam" id="PF01965"/>
    </source>
</evidence>
<dbReference type="EMBL" id="BARS01051494">
    <property type="protein sequence ID" value="GAG45944.1"/>
    <property type="molecule type" value="Genomic_DNA"/>
</dbReference>
<comment type="caution">
    <text evidence="2">The sequence shown here is derived from an EMBL/GenBank/DDBJ whole genome shotgun (WGS) entry which is preliminary data.</text>
</comment>
<dbReference type="PANTHER" id="PTHR43130:SF3">
    <property type="entry name" value="HTH-TYPE TRANSCRIPTIONAL REGULATOR RV1931C"/>
    <property type="match status" value="1"/>
</dbReference>
<dbReference type="InterPro" id="IPR052158">
    <property type="entry name" value="INH-QAR"/>
</dbReference>
<sequence length="163" mass="17798">LMDLALPYDILTRARRPDDQTQRAFELFTVSRSKDLVTCEGGIQILPQHIYPDAQVYDALLVPGGSGAAEAIKNLRLMNWFGRAAKLAKVVAAIGTGTLILAASGILGDRRVAYTSELDETYHQVRSSPGEEVIRDGNIITTGSSEFGVELGKAIITYFEERI</sequence>
<reference evidence="2" key="1">
    <citation type="journal article" date="2014" name="Front. Microbiol.">
        <title>High frequency of phylogenetically diverse reductive dehalogenase-homologous genes in deep subseafloor sedimentary metagenomes.</title>
        <authorList>
            <person name="Kawai M."/>
            <person name="Futagami T."/>
            <person name="Toyoda A."/>
            <person name="Takaki Y."/>
            <person name="Nishi S."/>
            <person name="Hori S."/>
            <person name="Arai W."/>
            <person name="Tsubouchi T."/>
            <person name="Morono Y."/>
            <person name="Uchiyama I."/>
            <person name="Ito T."/>
            <person name="Fujiyama A."/>
            <person name="Inagaki F."/>
            <person name="Takami H."/>
        </authorList>
    </citation>
    <scope>NUCLEOTIDE SEQUENCE</scope>
    <source>
        <strain evidence="2">Expedition CK06-06</strain>
    </source>
</reference>
<feature type="non-terminal residue" evidence="2">
    <location>
        <position position="1"/>
    </location>
</feature>
<dbReference type="InterPro" id="IPR029062">
    <property type="entry name" value="Class_I_gatase-like"/>
</dbReference>
<name>X0XRZ5_9ZZZZ</name>
<dbReference type="Pfam" id="PF01965">
    <property type="entry name" value="DJ-1_PfpI"/>
    <property type="match status" value="1"/>
</dbReference>
<dbReference type="AlphaFoldDB" id="X0XRZ5"/>
<organism evidence="2">
    <name type="scientific">marine sediment metagenome</name>
    <dbReference type="NCBI Taxonomy" id="412755"/>
    <lineage>
        <taxon>unclassified sequences</taxon>
        <taxon>metagenomes</taxon>
        <taxon>ecological metagenomes</taxon>
    </lineage>
</organism>
<evidence type="ECO:0000313" key="2">
    <source>
        <dbReference type="EMBL" id="GAG45944.1"/>
    </source>
</evidence>
<dbReference type="Gene3D" id="3.40.50.880">
    <property type="match status" value="1"/>
</dbReference>
<feature type="domain" description="DJ-1/PfpI" evidence="1">
    <location>
        <begin position="3"/>
        <end position="156"/>
    </location>
</feature>
<dbReference type="InterPro" id="IPR002818">
    <property type="entry name" value="DJ-1/PfpI"/>
</dbReference>
<proteinExistence type="predicted"/>
<accession>X0XRZ5</accession>
<dbReference type="PANTHER" id="PTHR43130">
    <property type="entry name" value="ARAC-FAMILY TRANSCRIPTIONAL REGULATOR"/>
    <property type="match status" value="1"/>
</dbReference>